<dbReference type="Proteomes" id="UP000584374">
    <property type="component" value="Unassembled WGS sequence"/>
</dbReference>
<evidence type="ECO:0000313" key="9">
    <source>
        <dbReference type="EMBL" id="MBB5155918.1"/>
    </source>
</evidence>
<dbReference type="InterPro" id="IPR011990">
    <property type="entry name" value="TPR-like_helical_dom_sf"/>
</dbReference>
<feature type="region of interest" description="Disordered" evidence="5">
    <location>
        <begin position="404"/>
        <end position="428"/>
    </location>
</feature>
<evidence type="ECO:0000259" key="7">
    <source>
        <dbReference type="SMART" id="SM00862"/>
    </source>
</evidence>
<dbReference type="GO" id="GO:0006355">
    <property type="term" value="P:regulation of DNA-templated transcription"/>
    <property type="evidence" value="ECO:0007669"/>
    <property type="project" value="InterPro"/>
</dbReference>
<keyword evidence="6" id="KW-1133">Transmembrane helix</keyword>
<evidence type="ECO:0000313" key="10">
    <source>
        <dbReference type="Proteomes" id="UP000584374"/>
    </source>
</evidence>
<dbReference type="Gene3D" id="3.10.350.10">
    <property type="entry name" value="LysM domain"/>
    <property type="match status" value="1"/>
</dbReference>
<keyword evidence="6" id="KW-0812">Transmembrane</keyword>
<dbReference type="SMART" id="SM01043">
    <property type="entry name" value="BTAD"/>
    <property type="match status" value="1"/>
</dbReference>
<dbReference type="InterPro" id="IPR051677">
    <property type="entry name" value="AfsR-DnrI-RedD_regulator"/>
</dbReference>
<comment type="caution">
    <text evidence="9">The sequence shown here is derived from an EMBL/GenBank/DDBJ whole genome shotgun (WGS) entry which is preliminary data.</text>
</comment>
<dbReference type="InterPro" id="IPR001867">
    <property type="entry name" value="OmpR/PhoB-type_DNA-bd"/>
</dbReference>
<evidence type="ECO:0000256" key="6">
    <source>
        <dbReference type="SAM" id="Phobius"/>
    </source>
</evidence>
<keyword evidence="4" id="KW-0804">Transcription</keyword>
<keyword evidence="10" id="KW-1185">Reference proteome</keyword>
<protein>
    <submittedName>
        <fullName evidence="9">DNA-binding SARP family transcriptional activator/nucleoid-associated protein YgaU</fullName>
    </submittedName>
</protein>
<feature type="compositionally biased region" description="Basic and acidic residues" evidence="5">
    <location>
        <begin position="404"/>
        <end position="421"/>
    </location>
</feature>
<dbReference type="InterPro" id="IPR018392">
    <property type="entry name" value="LysM"/>
</dbReference>
<evidence type="ECO:0000256" key="5">
    <source>
        <dbReference type="SAM" id="MobiDB-lite"/>
    </source>
</evidence>
<dbReference type="InterPro" id="IPR016032">
    <property type="entry name" value="Sig_transdc_resp-reg_C-effctor"/>
</dbReference>
<keyword evidence="2" id="KW-0805">Transcription regulation</keyword>
<name>A0A840QB95_9PSEU</name>
<proteinExistence type="inferred from homology"/>
<dbReference type="GO" id="GO:0003677">
    <property type="term" value="F:DNA binding"/>
    <property type="evidence" value="ECO:0007669"/>
    <property type="project" value="UniProtKB-KW"/>
</dbReference>
<accession>A0A840QB95</accession>
<feature type="compositionally biased region" description="Low complexity" evidence="5">
    <location>
        <begin position="269"/>
        <end position="279"/>
    </location>
</feature>
<dbReference type="EMBL" id="JACHIW010000001">
    <property type="protein sequence ID" value="MBB5155918.1"/>
    <property type="molecule type" value="Genomic_DNA"/>
</dbReference>
<dbReference type="AlphaFoldDB" id="A0A840QB95"/>
<evidence type="ECO:0000256" key="2">
    <source>
        <dbReference type="ARBA" id="ARBA00023015"/>
    </source>
</evidence>
<feature type="compositionally biased region" description="Basic and acidic residues" evidence="5">
    <location>
        <begin position="1024"/>
        <end position="1043"/>
    </location>
</feature>
<dbReference type="InterPro" id="IPR005158">
    <property type="entry name" value="BTAD"/>
</dbReference>
<dbReference type="SMART" id="SM00862">
    <property type="entry name" value="Trans_reg_C"/>
    <property type="match status" value="1"/>
</dbReference>
<keyword evidence="3 9" id="KW-0238">DNA-binding</keyword>
<feature type="compositionally biased region" description="Pro residues" evidence="5">
    <location>
        <begin position="292"/>
        <end position="319"/>
    </location>
</feature>
<feature type="region of interest" description="Disordered" evidence="5">
    <location>
        <begin position="653"/>
        <end position="772"/>
    </location>
</feature>
<feature type="compositionally biased region" description="Low complexity" evidence="5">
    <location>
        <begin position="678"/>
        <end position="693"/>
    </location>
</feature>
<dbReference type="PANTHER" id="PTHR35807">
    <property type="entry name" value="TRANSCRIPTIONAL REGULATOR REDD-RELATED"/>
    <property type="match status" value="1"/>
</dbReference>
<feature type="region of interest" description="Disordered" evidence="5">
    <location>
        <begin position="244"/>
        <end position="344"/>
    </location>
</feature>
<organism evidence="9 10">
    <name type="scientific">Saccharopolyspora phatthalungensis</name>
    <dbReference type="NCBI Taxonomy" id="664693"/>
    <lineage>
        <taxon>Bacteria</taxon>
        <taxon>Bacillati</taxon>
        <taxon>Actinomycetota</taxon>
        <taxon>Actinomycetes</taxon>
        <taxon>Pseudonocardiales</taxon>
        <taxon>Pseudonocardiaceae</taxon>
        <taxon>Saccharopolyspora</taxon>
    </lineage>
</organism>
<feature type="compositionally biased region" description="Basic and acidic residues" evidence="5">
    <location>
        <begin position="757"/>
        <end position="771"/>
    </location>
</feature>
<evidence type="ECO:0000256" key="1">
    <source>
        <dbReference type="ARBA" id="ARBA00005820"/>
    </source>
</evidence>
<dbReference type="SUPFAM" id="SSF46894">
    <property type="entry name" value="C-terminal effector domain of the bipartite response regulators"/>
    <property type="match status" value="1"/>
</dbReference>
<feature type="transmembrane region" description="Helical" evidence="6">
    <location>
        <begin position="85"/>
        <end position="113"/>
    </location>
</feature>
<comment type="similarity">
    <text evidence="1">Belongs to the AfsR/DnrI/RedD regulatory family.</text>
</comment>
<dbReference type="RefSeq" id="WP_184727167.1">
    <property type="nucleotide sequence ID" value="NZ_JACHIW010000001.1"/>
</dbReference>
<sequence length="1049" mass="111881">MNTSSTRHRQRRRSGTRHPVWRAAVATARIVGRVLQGVLASTVLGALLAGLPWALWHYIGWPLPDHLPDWVEVQAVLLGPMTTTFLLDVLACLCWITWAAFVIDVAHCTLAALQGLRWPELHAGGPVHAVAAILIGVLVASLLGNRSLTAAATGMPEGTSGSSAVVATAPTWNTAVPRIQPITTAGRTPSAAAIVHRSAEIPASTVETVIVRAPEGGIHDSLSRIAARTLGDGIRWPEIFELNKGKLQPGGGRFTNPNLIFPGEELALPPTTTPETSPPRSGDQDGTASTLPVPPPPPPTSTPPSPSSTPVPSTSPSPPSSEQHAPPASPAAPDLPTDARPRRDPGIAWGPEVFVGLGLAAAVSAALVMARRRSRRTYQPGSGRRDDDLPVAPVVYQLRLAHLRAEHDDTDGNRDPDESGNHGRRGAARPLVVGAPAPSTDPSSVHATVDTAAGIGVRDGRDIALDLASAQGLGLLGAGAPAAARALLLAMLATEHPPAGRAPRQVRSGATVIVPAGDLALLLGPEATRSELPTTLRVVADLDTALDELEAEILRRTRENEPSRQQAWPVVALVARPPDQNTQRLQAVLDNGAPLGVVAILLGQWRPGVTTYIRADGTVTATSPGPGEALRGTRVFRLPEAATTDLLDLLRQAQPDTPPSTADGPENARASSNTAAAVGNPNTPETTTTGYEVPDNTELEVTAISDAEQPDITRARPVTDPAWHSETTTSPPDRSSGDQHPNRAHVHAETTSPAGHVAEEPEREPGLDDRPVTPIALTVLGSPHVRWRHDPRDENSSARDVTSAFPPRQRELLVFLAVHPDGVHRDALVTALWEDNPPERPTNALNTALSRLRRCVREATDGALSDITIIGESRYQLDPALVDVDYWHFHTAVAARRAAATDDERIIAYQRIVTNYGGKLADGMDTEWIDAAREAARRDAIDAVAALARAHVNTDPEYTLDLLETAREFDPHNELLYRDIMRLQERLDRHDAIPRTLALLSARMAEVGDKPTAQALDLAARLQHRTDPPPSEGHRRQEGEHRRGTAAAS</sequence>
<feature type="transmembrane region" description="Helical" evidence="6">
    <location>
        <begin position="125"/>
        <end position="143"/>
    </location>
</feature>
<dbReference type="Gene3D" id="1.25.40.10">
    <property type="entry name" value="Tetratricopeptide repeat domain"/>
    <property type="match status" value="1"/>
</dbReference>
<dbReference type="PANTHER" id="PTHR35807:SF1">
    <property type="entry name" value="TRANSCRIPTIONAL REGULATOR REDD"/>
    <property type="match status" value="1"/>
</dbReference>
<evidence type="ECO:0000259" key="8">
    <source>
        <dbReference type="SMART" id="SM01043"/>
    </source>
</evidence>
<feature type="domain" description="Bacterial transcriptional activator" evidence="8">
    <location>
        <begin position="884"/>
        <end position="1023"/>
    </location>
</feature>
<evidence type="ECO:0000256" key="3">
    <source>
        <dbReference type="ARBA" id="ARBA00023125"/>
    </source>
</evidence>
<feature type="transmembrane region" description="Helical" evidence="6">
    <location>
        <begin position="38"/>
        <end position="59"/>
    </location>
</feature>
<feature type="region of interest" description="Disordered" evidence="5">
    <location>
        <begin position="1021"/>
        <end position="1049"/>
    </location>
</feature>
<dbReference type="CDD" id="cd00118">
    <property type="entry name" value="LysM"/>
    <property type="match status" value="1"/>
</dbReference>
<dbReference type="InterPro" id="IPR036388">
    <property type="entry name" value="WH-like_DNA-bd_sf"/>
</dbReference>
<keyword evidence="6" id="KW-0472">Membrane</keyword>
<dbReference type="InterPro" id="IPR036779">
    <property type="entry name" value="LysM_dom_sf"/>
</dbReference>
<feature type="domain" description="OmpR/PhoB-type" evidence="7">
    <location>
        <begin position="800"/>
        <end position="877"/>
    </location>
</feature>
<gene>
    <name evidence="9" type="ORF">BJ970_003452</name>
</gene>
<reference evidence="9 10" key="1">
    <citation type="submission" date="2020-08" db="EMBL/GenBank/DDBJ databases">
        <title>Sequencing the genomes of 1000 actinobacteria strains.</title>
        <authorList>
            <person name="Klenk H.-P."/>
        </authorList>
    </citation>
    <scope>NUCLEOTIDE SEQUENCE [LARGE SCALE GENOMIC DNA]</scope>
    <source>
        <strain evidence="9 10">DSM 45584</strain>
    </source>
</reference>
<dbReference type="GO" id="GO:0000160">
    <property type="term" value="P:phosphorelay signal transduction system"/>
    <property type="evidence" value="ECO:0007669"/>
    <property type="project" value="InterPro"/>
</dbReference>
<dbReference type="Gene3D" id="1.10.10.10">
    <property type="entry name" value="Winged helix-like DNA-binding domain superfamily/Winged helix DNA-binding domain"/>
    <property type="match status" value="1"/>
</dbReference>
<evidence type="ECO:0000256" key="4">
    <source>
        <dbReference type="ARBA" id="ARBA00023163"/>
    </source>
</evidence>